<reference evidence="1 2" key="1">
    <citation type="submission" date="2016-12" db="EMBL/GenBank/DDBJ databases">
        <title>The genomes of Aspergillus section Nigri reveals drivers in fungal speciation.</title>
        <authorList>
            <consortium name="DOE Joint Genome Institute"/>
            <person name="Vesth T.C."/>
            <person name="Nybo J."/>
            <person name="Theobald S."/>
            <person name="Brandl J."/>
            <person name="Frisvad J.C."/>
            <person name="Nielsen K.F."/>
            <person name="Lyhne E.K."/>
            <person name="Kogle M.E."/>
            <person name="Kuo A."/>
            <person name="Riley R."/>
            <person name="Clum A."/>
            <person name="Nolan M."/>
            <person name="Lipzen A."/>
            <person name="Salamov A."/>
            <person name="Henrissat B."/>
            <person name="Wiebenga A."/>
            <person name="De Vries R.P."/>
            <person name="Grigoriev I.V."/>
            <person name="Mortensen U.H."/>
            <person name="Andersen M.R."/>
            <person name="Baker S.E."/>
        </authorList>
    </citation>
    <scope>NUCLEOTIDE SEQUENCE [LARGE SCALE GENOMIC DNA]</scope>
    <source>
        <strain evidence="1 2">IBT 23096</strain>
    </source>
</reference>
<dbReference type="EMBL" id="MSFO01000003">
    <property type="protein sequence ID" value="PLB50390.1"/>
    <property type="molecule type" value="Genomic_DNA"/>
</dbReference>
<proteinExistence type="predicted"/>
<dbReference type="InterPro" id="IPR011011">
    <property type="entry name" value="Znf_FYVE_PHD"/>
</dbReference>
<keyword evidence="2" id="KW-1185">Reference proteome</keyword>
<dbReference type="AlphaFoldDB" id="A0A2I2GBY2"/>
<organism evidence="1 2">
    <name type="scientific">Aspergillus steynii IBT 23096</name>
    <dbReference type="NCBI Taxonomy" id="1392250"/>
    <lineage>
        <taxon>Eukaryota</taxon>
        <taxon>Fungi</taxon>
        <taxon>Dikarya</taxon>
        <taxon>Ascomycota</taxon>
        <taxon>Pezizomycotina</taxon>
        <taxon>Eurotiomycetes</taxon>
        <taxon>Eurotiomycetidae</taxon>
        <taxon>Eurotiales</taxon>
        <taxon>Aspergillaceae</taxon>
        <taxon>Aspergillus</taxon>
        <taxon>Aspergillus subgen. Circumdati</taxon>
    </lineage>
</organism>
<dbReference type="Gene3D" id="3.30.40.10">
    <property type="entry name" value="Zinc/RING finger domain, C3HC4 (zinc finger)"/>
    <property type="match status" value="1"/>
</dbReference>
<evidence type="ECO:0000313" key="1">
    <source>
        <dbReference type="EMBL" id="PLB50390.1"/>
    </source>
</evidence>
<sequence>MVSRGIWNVHINGKWYRSYDLRGRISPPDIEPTFRMIKQICGQPWYEPDRLEEWEPIPFRTPIHSNLNYVYTIDMDAGLFIISLRQEFEDTLRPAAICIDLATLCASDHLLIEHSLEQREYMALGNTCQRRPTPDQRPVFGSLDIDPAIPTPMNELQERFFTDFVFMWRFYIDDPFTWRYDCPVFRVLAIAFLRLAAWDFELSHKGTLELPITFTSIPSWGYPKADTYWFHGFLVVLHENIETNPIINEALEIAKPHLDDYKGRDVRLVLISPQHVAFAEISRDFISVSQSIALLTNSSALRCSPGFRALIRILTSDRWTKTLAARESSEVHIPPEVLHNILNELKPRDTVAFAQASLSFKRCYYASVPQFKDTAVLRFHSSVPCCGMRGGLDEDGICCRRCYTWRHAKCVDVKDWSSTEQYVCVDCREGKHPTALVPGQLNRVSCRVDREIYSIRVGGSEKTLHHRLTKPTHLRKELWFMRNTKPLPPCFIDYTVLFNGSFSGLAYGLGDGV</sequence>
<dbReference type="OrthoDB" id="1928087at2759"/>
<comment type="caution">
    <text evidence="1">The sequence shown here is derived from an EMBL/GenBank/DDBJ whole genome shotgun (WGS) entry which is preliminary data.</text>
</comment>
<gene>
    <name evidence="1" type="ORF">P170DRAFT_508578</name>
</gene>
<evidence type="ECO:0008006" key="3">
    <source>
        <dbReference type="Google" id="ProtNLM"/>
    </source>
</evidence>
<dbReference type="Proteomes" id="UP000234275">
    <property type="component" value="Unassembled WGS sequence"/>
</dbReference>
<name>A0A2I2GBY2_9EURO</name>
<dbReference type="SUPFAM" id="SSF57903">
    <property type="entry name" value="FYVE/PHD zinc finger"/>
    <property type="match status" value="1"/>
</dbReference>
<dbReference type="RefSeq" id="XP_024705692.1">
    <property type="nucleotide sequence ID" value="XM_024854591.1"/>
</dbReference>
<dbReference type="GeneID" id="36562297"/>
<dbReference type="VEuPathDB" id="FungiDB:P170DRAFT_508578"/>
<protein>
    <recommendedName>
        <fullName evidence="3">F-box domain-containing protein</fullName>
    </recommendedName>
</protein>
<dbReference type="InterPro" id="IPR013083">
    <property type="entry name" value="Znf_RING/FYVE/PHD"/>
</dbReference>
<evidence type="ECO:0000313" key="2">
    <source>
        <dbReference type="Proteomes" id="UP000234275"/>
    </source>
</evidence>
<accession>A0A2I2GBY2</accession>